<dbReference type="EMBL" id="GGEC01089883">
    <property type="protein sequence ID" value="MBX70367.1"/>
    <property type="molecule type" value="Transcribed_RNA"/>
</dbReference>
<reference evidence="1" key="1">
    <citation type="submission" date="2018-02" db="EMBL/GenBank/DDBJ databases">
        <title>Rhizophora mucronata_Transcriptome.</title>
        <authorList>
            <person name="Meera S.P."/>
            <person name="Sreeshan A."/>
            <person name="Augustine A."/>
        </authorList>
    </citation>
    <scope>NUCLEOTIDE SEQUENCE</scope>
    <source>
        <tissue evidence="1">Leaf</tissue>
    </source>
</reference>
<proteinExistence type="predicted"/>
<accession>A0A2P2QTQ9</accession>
<evidence type="ECO:0000313" key="1">
    <source>
        <dbReference type="EMBL" id="MBX70367.1"/>
    </source>
</evidence>
<protein>
    <submittedName>
        <fullName evidence="1">Uncharacterized protein</fullName>
    </submittedName>
</protein>
<sequence length="17" mass="1968">MIKTAATMNKERLMSKD</sequence>
<organism evidence="1">
    <name type="scientific">Rhizophora mucronata</name>
    <name type="common">Asiatic mangrove</name>
    <dbReference type="NCBI Taxonomy" id="61149"/>
    <lineage>
        <taxon>Eukaryota</taxon>
        <taxon>Viridiplantae</taxon>
        <taxon>Streptophyta</taxon>
        <taxon>Embryophyta</taxon>
        <taxon>Tracheophyta</taxon>
        <taxon>Spermatophyta</taxon>
        <taxon>Magnoliopsida</taxon>
        <taxon>eudicotyledons</taxon>
        <taxon>Gunneridae</taxon>
        <taxon>Pentapetalae</taxon>
        <taxon>rosids</taxon>
        <taxon>fabids</taxon>
        <taxon>Malpighiales</taxon>
        <taxon>Rhizophoraceae</taxon>
        <taxon>Rhizophora</taxon>
    </lineage>
</organism>
<dbReference type="AlphaFoldDB" id="A0A2P2QTQ9"/>
<name>A0A2P2QTQ9_RHIMU</name>